<reference evidence="9 10" key="1">
    <citation type="submission" date="2014-07" db="EMBL/GenBank/DDBJ databases">
        <authorList>
            <person name="McCorrison J."/>
            <person name="Sanka R."/>
            <person name="Torralba M."/>
            <person name="Gillis M."/>
            <person name="Haft D.H."/>
            <person name="Methe B."/>
            <person name="Sutton G."/>
            <person name="Nelson K.E."/>
        </authorList>
    </citation>
    <scope>NUCLEOTIDE SEQUENCE [LARGE SCALE GENOMIC DNA]</scope>
    <source>
        <strain evidence="9 10">DNF00058</strain>
    </source>
</reference>
<keyword evidence="7" id="KW-0812">Transmembrane</keyword>
<sequence>MVKRHYTGNQLFWFVLLLLLLYSVCFILFQYKRERYFKIEVLSLKLQDYNNQISEAIALEGNNKEYVINKYIRLHPIKYLRITVIDTNGKVCYDNIRKDYANIKNHSNRKEFRLAKQNGYGTDIYRPSKTTGTKYFYSANYYPKQGIVIRSALPYNSSLGRQLSTDQHYIWFVLAITFILTIVLYRFTHRLGKNITALRNFAMRAESSEDIDPNELTNFPNDELGEISEHIVTLFTKLAKTRKEQSILKRQLTQNIAHELKTPIASIHGYIETILTNESINEEQKKLFLNRSFAQCKRLTSLVDDISVLNRIDDAPDLYNFESINIKELVEKIEVEESLRLKEKSMRFYNFIPKDLVIKGNLDLVYSVFRNLTDNAIAYAGKETTVTLSYKKGIYTFSDNGVGVPEKHIARLFERFYRVDKGRSRKLGGTGLGLAIVKNAITIHGGTITVCNVYPHGLKFDFTLSANTDNSI</sequence>
<dbReference type="InterPro" id="IPR003661">
    <property type="entry name" value="HisK_dim/P_dom"/>
</dbReference>
<keyword evidence="10" id="KW-1185">Reference proteome</keyword>
<dbReference type="RefSeq" id="WP_036856339.1">
    <property type="nucleotide sequence ID" value="NZ_JRNU01000041.1"/>
</dbReference>
<dbReference type="PANTHER" id="PTHR45453">
    <property type="entry name" value="PHOSPHATE REGULON SENSOR PROTEIN PHOR"/>
    <property type="match status" value="1"/>
</dbReference>
<evidence type="ECO:0000313" key="9">
    <source>
        <dbReference type="EMBL" id="KGF51305.1"/>
    </source>
</evidence>
<dbReference type="Gene3D" id="3.30.565.10">
    <property type="entry name" value="Histidine kinase-like ATPase, C-terminal domain"/>
    <property type="match status" value="1"/>
</dbReference>
<feature type="transmembrane region" description="Helical" evidence="7">
    <location>
        <begin position="12"/>
        <end position="29"/>
    </location>
</feature>
<accession>A0A096AX20</accession>
<dbReference type="GO" id="GO:0005886">
    <property type="term" value="C:plasma membrane"/>
    <property type="evidence" value="ECO:0007669"/>
    <property type="project" value="TreeGrafter"/>
</dbReference>
<comment type="caution">
    <text evidence="9">The sequence shown here is derived from an EMBL/GenBank/DDBJ whole genome shotgun (WGS) entry which is preliminary data.</text>
</comment>
<dbReference type="EMBL" id="JRNU01000041">
    <property type="protein sequence ID" value="KGF51305.1"/>
    <property type="molecule type" value="Genomic_DNA"/>
</dbReference>
<evidence type="ECO:0000313" key="10">
    <source>
        <dbReference type="Proteomes" id="UP000029614"/>
    </source>
</evidence>
<dbReference type="Gene3D" id="1.10.287.130">
    <property type="match status" value="1"/>
</dbReference>
<dbReference type="SMART" id="SM00388">
    <property type="entry name" value="HisKA"/>
    <property type="match status" value="1"/>
</dbReference>
<keyword evidence="5 9" id="KW-0418">Kinase</keyword>
<feature type="transmembrane region" description="Helical" evidence="7">
    <location>
        <begin position="169"/>
        <end position="187"/>
    </location>
</feature>
<dbReference type="Proteomes" id="UP000029614">
    <property type="component" value="Unassembled WGS sequence"/>
</dbReference>
<gene>
    <name evidence="9" type="ORF">HMPREF9302_07850</name>
</gene>
<keyword evidence="3" id="KW-0597">Phosphoprotein</keyword>
<dbReference type="CDD" id="cd00082">
    <property type="entry name" value="HisKA"/>
    <property type="match status" value="1"/>
</dbReference>
<dbReference type="PANTHER" id="PTHR45453:SF1">
    <property type="entry name" value="PHOSPHATE REGULON SENSOR PROTEIN PHOR"/>
    <property type="match status" value="1"/>
</dbReference>
<evidence type="ECO:0000256" key="7">
    <source>
        <dbReference type="SAM" id="Phobius"/>
    </source>
</evidence>
<dbReference type="InterPro" id="IPR004358">
    <property type="entry name" value="Sig_transdc_His_kin-like_C"/>
</dbReference>
<keyword evidence="7" id="KW-1133">Transmembrane helix</keyword>
<dbReference type="InterPro" id="IPR005467">
    <property type="entry name" value="His_kinase_dom"/>
</dbReference>
<keyword evidence="6" id="KW-0902">Two-component regulatory system</keyword>
<dbReference type="PRINTS" id="PR00344">
    <property type="entry name" value="BCTRLSENSOR"/>
</dbReference>
<dbReference type="Pfam" id="PF02518">
    <property type="entry name" value="HATPase_c"/>
    <property type="match status" value="1"/>
</dbReference>
<dbReference type="OrthoDB" id="9813151at2"/>
<evidence type="ECO:0000256" key="5">
    <source>
        <dbReference type="ARBA" id="ARBA00022777"/>
    </source>
</evidence>
<organism evidence="9 10">
    <name type="scientific">Prevotella amnii DNF00058</name>
    <dbReference type="NCBI Taxonomy" id="1401066"/>
    <lineage>
        <taxon>Bacteria</taxon>
        <taxon>Pseudomonadati</taxon>
        <taxon>Bacteroidota</taxon>
        <taxon>Bacteroidia</taxon>
        <taxon>Bacteroidales</taxon>
        <taxon>Prevotellaceae</taxon>
        <taxon>Prevotella</taxon>
    </lineage>
</organism>
<dbReference type="SUPFAM" id="SSF47384">
    <property type="entry name" value="Homodimeric domain of signal transducing histidine kinase"/>
    <property type="match status" value="1"/>
</dbReference>
<evidence type="ECO:0000256" key="1">
    <source>
        <dbReference type="ARBA" id="ARBA00000085"/>
    </source>
</evidence>
<evidence type="ECO:0000259" key="8">
    <source>
        <dbReference type="PROSITE" id="PS50109"/>
    </source>
</evidence>
<protein>
    <recommendedName>
        <fullName evidence="2">histidine kinase</fullName>
        <ecNumber evidence="2">2.7.13.3</ecNumber>
    </recommendedName>
</protein>
<keyword evidence="4" id="KW-0808">Transferase</keyword>
<evidence type="ECO:0000256" key="4">
    <source>
        <dbReference type="ARBA" id="ARBA00022679"/>
    </source>
</evidence>
<dbReference type="InterPro" id="IPR036890">
    <property type="entry name" value="HATPase_C_sf"/>
</dbReference>
<dbReference type="CDD" id="cd00075">
    <property type="entry name" value="HATPase"/>
    <property type="match status" value="1"/>
</dbReference>
<dbReference type="GO" id="GO:0016036">
    <property type="term" value="P:cellular response to phosphate starvation"/>
    <property type="evidence" value="ECO:0007669"/>
    <property type="project" value="TreeGrafter"/>
</dbReference>
<dbReference type="EC" id="2.7.13.3" evidence="2"/>
<feature type="domain" description="Histidine kinase" evidence="8">
    <location>
        <begin position="255"/>
        <end position="468"/>
    </location>
</feature>
<proteinExistence type="predicted"/>
<dbReference type="SUPFAM" id="SSF55874">
    <property type="entry name" value="ATPase domain of HSP90 chaperone/DNA topoisomerase II/histidine kinase"/>
    <property type="match status" value="1"/>
</dbReference>
<evidence type="ECO:0000256" key="2">
    <source>
        <dbReference type="ARBA" id="ARBA00012438"/>
    </source>
</evidence>
<name>A0A096AX20_9BACT</name>
<dbReference type="InterPro" id="IPR050351">
    <property type="entry name" value="BphY/WalK/GraS-like"/>
</dbReference>
<dbReference type="AlphaFoldDB" id="A0A096AX20"/>
<dbReference type="GO" id="GO:0000155">
    <property type="term" value="F:phosphorelay sensor kinase activity"/>
    <property type="evidence" value="ECO:0007669"/>
    <property type="project" value="InterPro"/>
</dbReference>
<dbReference type="InterPro" id="IPR003594">
    <property type="entry name" value="HATPase_dom"/>
</dbReference>
<dbReference type="PROSITE" id="PS50109">
    <property type="entry name" value="HIS_KIN"/>
    <property type="match status" value="1"/>
</dbReference>
<keyword evidence="7" id="KW-0472">Membrane</keyword>
<evidence type="ECO:0000256" key="6">
    <source>
        <dbReference type="ARBA" id="ARBA00023012"/>
    </source>
</evidence>
<comment type="catalytic activity">
    <reaction evidence="1">
        <text>ATP + protein L-histidine = ADP + protein N-phospho-L-histidine.</text>
        <dbReference type="EC" id="2.7.13.3"/>
    </reaction>
</comment>
<evidence type="ECO:0000256" key="3">
    <source>
        <dbReference type="ARBA" id="ARBA00022553"/>
    </source>
</evidence>
<dbReference type="SMART" id="SM00387">
    <property type="entry name" value="HATPase_c"/>
    <property type="match status" value="1"/>
</dbReference>
<dbReference type="InterPro" id="IPR036097">
    <property type="entry name" value="HisK_dim/P_sf"/>
</dbReference>
<dbReference type="Pfam" id="PF00512">
    <property type="entry name" value="HisKA"/>
    <property type="match status" value="1"/>
</dbReference>
<dbReference type="GO" id="GO:0004721">
    <property type="term" value="F:phosphoprotein phosphatase activity"/>
    <property type="evidence" value="ECO:0007669"/>
    <property type="project" value="TreeGrafter"/>
</dbReference>